<sequence>MSPRRIVLAGIFHETHSFVSEITSFADFEIKRGDELLARRGDGSMVDGFLEIAEREAWQVLPAAEYNATPSGVIDQAVVDAFSDELIAALRKAVAEGGVDGVLLALHGAMVSTGSVDPEGDLFAAIRAIPGCEGVPIAGAFDLHANFTEKMARGANILVGYRENPHTDARETAVRAADLLARALNEGQLPVMRARNAPVIWAPPGTGTADRPMKDLEALARQLEADTPDFRVVNIIGGYAFSDVPSAGVAFSIATVGDPAEAERALDRLEALAVQLRELGIPKEWDIDEAIGRIKGTPGPHVIVEPADNIGGGAPGDMTTVLRAFLRHDLDGAAVIIADPEAVAALDGAHPGEVRTLTIGGRQSPLDEGPVELDVTFVSATDGLFDLEDRHSHAAARGIHCNMGPSAVVTANDGKLTILLNSKKTAPFDLGQWRSQGITPENLRYIGVKAAVAHRQAYNKIAASSHTVRTPGPCTSDLPSLPYKRLRPGVFPIDPVWRP</sequence>
<keyword evidence="5" id="KW-1185">Reference proteome</keyword>
<dbReference type="GO" id="GO:0008237">
    <property type="term" value="F:metallopeptidase activity"/>
    <property type="evidence" value="ECO:0007669"/>
    <property type="project" value="UniProtKB-KW"/>
</dbReference>
<dbReference type="GO" id="GO:0046872">
    <property type="term" value="F:metal ion binding"/>
    <property type="evidence" value="ECO:0007669"/>
    <property type="project" value="UniProtKB-KW"/>
</dbReference>
<evidence type="ECO:0000313" key="4">
    <source>
        <dbReference type="EMBL" id="SFZ86501.1"/>
    </source>
</evidence>
<accession>A0A1K2I291</accession>
<protein>
    <recommendedName>
        <fullName evidence="1">Microcystinase C</fullName>
        <shortName evidence="1">MlrC</shortName>
    </recommendedName>
</protein>
<comment type="function">
    <text evidence="1">Involved in peptidolytic degradation of cyclic heptapeptide hepatotoxin microcystin (MC).</text>
</comment>
<feature type="domain" description="Microcystin LR degradation protein MlrC N-terminal" evidence="3">
    <location>
        <begin position="5"/>
        <end position="293"/>
    </location>
</feature>
<dbReference type="GO" id="GO:0006508">
    <property type="term" value="P:proteolysis"/>
    <property type="evidence" value="ECO:0007669"/>
    <property type="project" value="UniProtKB-KW"/>
</dbReference>
<dbReference type="PIRSF" id="PIRSF012702">
    <property type="entry name" value="UCP012702"/>
    <property type="match status" value="1"/>
</dbReference>
<organism evidence="4 5">
    <name type="scientific">Devosia enhydra</name>
    <dbReference type="NCBI Taxonomy" id="665118"/>
    <lineage>
        <taxon>Bacteria</taxon>
        <taxon>Pseudomonadati</taxon>
        <taxon>Pseudomonadota</taxon>
        <taxon>Alphaproteobacteria</taxon>
        <taxon>Hyphomicrobiales</taxon>
        <taxon>Devosiaceae</taxon>
        <taxon>Devosia</taxon>
    </lineage>
</organism>
<dbReference type="EMBL" id="FPKU01000003">
    <property type="protein sequence ID" value="SFZ86501.1"/>
    <property type="molecule type" value="Genomic_DNA"/>
</dbReference>
<comment type="cofactor">
    <cofactor evidence="1">
        <name>Zn(2+)</name>
        <dbReference type="ChEBI" id="CHEBI:29105"/>
    </cofactor>
    <text evidence="1">Binds 1 zinc ion per subunit.</text>
</comment>
<keyword evidence="1" id="KW-0482">Metalloprotease</keyword>
<dbReference type="Proteomes" id="UP000183447">
    <property type="component" value="Unassembled WGS sequence"/>
</dbReference>
<keyword evidence="1" id="KW-0479">Metal-binding</keyword>
<dbReference type="RefSeq" id="WP_072346102.1">
    <property type="nucleotide sequence ID" value="NZ_FPKU01000003.1"/>
</dbReference>
<dbReference type="AlphaFoldDB" id="A0A1K2I291"/>
<name>A0A1K2I291_9HYPH</name>
<evidence type="ECO:0000259" key="2">
    <source>
        <dbReference type="Pfam" id="PF07171"/>
    </source>
</evidence>
<dbReference type="OrthoDB" id="9782658at2"/>
<dbReference type="Pfam" id="PF07171">
    <property type="entry name" value="MlrC_C"/>
    <property type="match status" value="1"/>
</dbReference>
<dbReference type="InterPro" id="IPR009197">
    <property type="entry name" value="MlrC"/>
</dbReference>
<evidence type="ECO:0000259" key="3">
    <source>
        <dbReference type="Pfam" id="PF07364"/>
    </source>
</evidence>
<dbReference type="STRING" id="665118.SAMN02983003_3683"/>
<dbReference type="InterPro" id="IPR015995">
    <property type="entry name" value="MlrC_N"/>
</dbReference>
<dbReference type="Pfam" id="PF07364">
    <property type="entry name" value="DUF1485"/>
    <property type="match status" value="1"/>
</dbReference>
<comment type="similarity">
    <text evidence="1">Belongs to the peptidase M81 family.</text>
</comment>
<keyword evidence="1" id="KW-0378">Hydrolase</keyword>
<reference evidence="4 5" key="1">
    <citation type="submission" date="2016-11" db="EMBL/GenBank/DDBJ databases">
        <authorList>
            <person name="Jaros S."/>
            <person name="Januszkiewicz K."/>
            <person name="Wedrychowicz H."/>
        </authorList>
    </citation>
    <scope>NUCLEOTIDE SEQUENCE [LARGE SCALE GENOMIC DNA]</scope>
    <source>
        <strain evidence="4 5">ATCC 23634</strain>
    </source>
</reference>
<feature type="domain" description="Microcystin LR degradation protein MlrC C-terminal" evidence="2">
    <location>
        <begin position="303"/>
        <end position="485"/>
    </location>
</feature>
<proteinExistence type="inferred from homology"/>
<keyword evidence="1" id="KW-0645">Protease</keyword>
<gene>
    <name evidence="4" type="ORF">SAMN02983003_3683</name>
</gene>
<dbReference type="InterPro" id="IPR010799">
    <property type="entry name" value="MlrC_C"/>
</dbReference>
<evidence type="ECO:0000313" key="5">
    <source>
        <dbReference type="Proteomes" id="UP000183447"/>
    </source>
</evidence>
<evidence type="ECO:0000256" key="1">
    <source>
        <dbReference type="PIRNR" id="PIRNR012702"/>
    </source>
</evidence>